<feature type="transmembrane region" description="Helical" evidence="8">
    <location>
        <begin position="417"/>
        <end position="437"/>
    </location>
</feature>
<feature type="transmembrane region" description="Helical" evidence="8">
    <location>
        <begin position="88"/>
        <end position="110"/>
    </location>
</feature>
<dbReference type="PANTHER" id="PTHR23513">
    <property type="entry name" value="INTEGRAL MEMBRANE EFFLUX PROTEIN-RELATED"/>
    <property type="match status" value="1"/>
</dbReference>
<dbReference type="PANTHER" id="PTHR23513:SF6">
    <property type="entry name" value="MAJOR FACILITATOR SUPERFAMILY ASSOCIATED DOMAIN-CONTAINING PROTEIN"/>
    <property type="match status" value="1"/>
</dbReference>
<evidence type="ECO:0000313" key="11">
    <source>
        <dbReference type="Proteomes" id="UP000619788"/>
    </source>
</evidence>
<evidence type="ECO:0000256" key="6">
    <source>
        <dbReference type="ARBA" id="ARBA00023136"/>
    </source>
</evidence>
<evidence type="ECO:0000256" key="3">
    <source>
        <dbReference type="ARBA" id="ARBA00022475"/>
    </source>
</evidence>
<dbReference type="EMBL" id="BOOJ01000072">
    <property type="protein sequence ID" value="GIH96859.1"/>
    <property type="molecule type" value="Genomic_DNA"/>
</dbReference>
<feature type="transmembrane region" description="Helical" evidence="8">
    <location>
        <begin position="328"/>
        <end position="346"/>
    </location>
</feature>
<dbReference type="Pfam" id="PF05977">
    <property type="entry name" value="MFS_3"/>
    <property type="match status" value="1"/>
</dbReference>
<feature type="domain" description="Major facilitator superfamily (MFS) profile" evidence="9">
    <location>
        <begin position="261"/>
        <end position="459"/>
    </location>
</feature>
<dbReference type="GO" id="GO:0005886">
    <property type="term" value="C:plasma membrane"/>
    <property type="evidence" value="ECO:0007669"/>
    <property type="project" value="UniProtKB-SubCell"/>
</dbReference>
<keyword evidence="3" id="KW-1003">Cell membrane</keyword>
<dbReference type="SUPFAM" id="SSF103473">
    <property type="entry name" value="MFS general substrate transporter"/>
    <property type="match status" value="1"/>
</dbReference>
<feature type="transmembrane region" description="Helical" evidence="8">
    <location>
        <begin position="135"/>
        <end position="161"/>
    </location>
</feature>
<comment type="subcellular location">
    <subcellularLocation>
        <location evidence="1">Cell membrane</location>
        <topology evidence="1">Multi-pass membrane protein</topology>
    </subcellularLocation>
</comment>
<dbReference type="InterPro" id="IPR036259">
    <property type="entry name" value="MFS_trans_sf"/>
</dbReference>
<feature type="region of interest" description="Disordered" evidence="7">
    <location>
        <begin position="1"/>
        <end position="42"/>
    </location>
</feature>
<evidence type="ECO:0000313" key="10">
    <source>
        <dbReference type="EMBL" id="GIH96859.1"/>
    </source>
</evidence>
<feature type="compositionally biased region" description="Pro residues" evidence="7">
    <location>
        <begin position="26"/>
        <end position="35"/>
    </location>
</feature>
<evidence type="ECO:0000256" key="5">
    <source>
        <dbReference type="ARBA" id="ARBA00022989"/>
    </source>
</evidence>
<keyword evidence="5 8" id="KW-1133">Transmembrane helix</keyword>
<feature type="transmembrane region" description="Helical" evidence="8">
    <location>
        <begin position="202"/>
        <end position="227"/>
    </location>
</feature>
<comment type="caution">
    <text evidence="10">The sequence shown here is derived from an EMBL/GenBank/DDBJ whole genome shotgun (WGS) entry which is preliminary data.</text>
</comment>
<reference evidence="10 11" key="1">
    <citation type="submission" date="2021-01" db="EMBL/GenBank/DDBJ databases">
        <title>Whole genome shotgun sequence of Planobispora siamensis NBRC 107568.</title>
        <authorList>
            <person name="Komaki H."/>
            <person name="Tamura T."/>
        </authorList>
    </citation>
    <scope>NUCLEOTIDE SEQUENCE [LARGE SCALE GENOMIC DNA]</scope>
    <source>
        <strain evidence="10 11">NBRC 107568</strain>
    </source>
</reference>
<dbReference type="GO" id="GO:0022857">
    <property type="term" value="F:transmembrane transporter activity"/>
    <property type="evidence" value="ECO:0007669"/>
    <property type="project" value="InterPro"/>
</dbReference>
<proteinExistence type="predicted"/>
<dbReference type="CDD" id="cd06173">
    <property type="entry name" value="MFS_MefA_like"/>
    <property type="match status" value="1"/>
</dbReference>
<evidence type="ECO:0000256" key="1">
    <source>
        <dbReference type="ARBA" id="ARBA00004651"/>
    </source>
</evidence>
<keyword evidence="11" id="KW-1185">Reference proteome</keyword>
<gene>
    <name evidence="10" type="ORF">Psi01_74890</name>
</gene>
<evidence type="ECO:0000256" key="2">
    <source>
        <dbReference type="ARBA" id="ARBA00022448"/>
    </source>
</evidence>
<keyword evidence="2" id="KW-0813">Transport</keyword>
<evidence type="ECO:0000256" key="8">
    <source>
        <dbReference type="SAM" id="Phobius"/>
    </source>
</evidence>
<name>A0A8J3WMT7_9ACTN</name>
<feature type="transmembrane region" description="Helical" evidence="8">
    <location>
        <begin position="352"/>
        <end position="372"/>
    </location>
</feature>
<dbReference type="AlphaFoldDB" id="A0A8J3WMT7"/>
<evidence type="ECO:0000259" key="9">
    <source>
        <dbReference type="PROSITE" id="PS50850"/>
    </source>
</evidence>
<dbReference type="InterPro" id="IPR010290">
    <property type="entry name" value="TM_effector"/>
</dbReference>
<organism evidence="10 11">
    <name type="scientific">Planobispora siamensis</name>
    <dbReference type="NCBI Taxonomy" id="936338"/>
    <lineage>
        <taxon>Bacteria</taxon>
        <taxon>Bacillati</taxon>
        <taxon>Actinomycetota</taxon>
        <taxon>Actinomycetes</taxon>
        <taxon>Streptosporangiales</taxon>
        <taxon>Streptosporangiaceae</taxon>
        <taxon>Planobispora</taxon>
    </lineage>
</organism>
<protein>
    <submittedName>
        <fullName evidence="10">MFS transporter</fullName>
    </submittedName>
</protein>
<accession>A0A8J3WMT7</accession>
<keyword evidence="4 8" id="KW-0812">Transmembrane</keyword>
<feature type="transmembrane region" description="Helical" evidence="8">
    <location>
        <begin position="393"/>
        <end position="411"/>
    </location>
</feature>
<evidence type="ECO:0000256" key="4">
    <source>
        <dbReference type="ARBA" id="ARBA00022692"/>
    </source>
</evidence>
<sequence>MVVPMTATPETPAPSTPASPAADPAPSTPGPPAAGPPAAATPQRSVFADSDFRKLFAAATASRLGTSIGDLAVPLAAVTALAATPGELGLLAMLGTVAYLLIGLPAGAWVDRMRRRPVMVVTDLARAALLGSVPLAWWLDVLTFAHLCAVVLICGVATLFFELADQGYLPHLVGPDRLTAANTALVTMDAAENLAGRAIGGYLIQLLSAPVAIVLDALSYLGSALFLRGITRVEPRPERTGKTSMRRDIGEGVRMVAGHPILRAIAAEGALTNLAIQIIQTMLPLLFVRELGLSPLWLGVFLTMGGVGFMLGSASANRLGRRIGEGRAVWLTSVAIVPFTPLIPLLDAGAGLWLAGAGWMAVTWKVGVSNVIKVSFRQRITPGHLLGRVTATMRFLLTGALAAGAAAAGLIGELAGVRAALWAGAAVLAASFLPIMLSPLRTSRDLPEGEEEKPGRTSG</sequence>
<feature type="compositionally biased region" description="Low complexity" evidence="7">
    <location>
        <begin position="1"/>
        <end position="10"/>
    </location>
</feature>
<evidence type="ECO:0000256" key="7">
    <source>
        <dbReference type="SAM" id="MobiDB-lite"/>
    </source>
</evidence>
<dbReference type="InterPro" id="IPR020846">
    <property type="entry name" value="MFS_dom"/>
</dbReference>
<feature type="transmembrane region" description="Helical" evidence="8">
    <location>
        <begin position="261"/>
        <end position="283"/>
    </location>
</feature>
<dbReference type="Gene3D" id="1.20.1250.20">
    <property type="entry name" value="MFS general substrate transporter like domains"/>
    <property type="match status" value="1"/>
</dbReference>
<feature type="transmembrane region" description="Helical" evidence="8">
    <location>
        <begin position="295"/>
        <end position="316"/>
    </location>
</feature>
<dbReference type="Proteomes" id="UP000619788">
    <property type="component" value="Unassembled WGS sequence"/>
</dbReference>
<keyword evidence="6 8" id="KW-0472">Membrane</keyword>
<dbReference type="PROSITE" id="PS50850">
    <property type="entry name" value="MFS"/>
    <property type="match status" value="1"/>
</dbReference>